<comment type="caution">
    <text evidence="2">The sequence shown here is derived from an EMBL/GenBank/DDBJ whole genome shotgun (WGS) entry which is preliminary data.</text>
</comment>
<dbReference type="AlphaFoldDB" id="A0A9Q0D468"/>
<evidence type="ECO:0000313" key="3">
    <source>
        <dbReference type="Proteomes" id="UP001148018"/>
    </source>
</evidence>
<reference evidence="2" key="1">
    <citation type="submission" date="2022-07" db="EMBL/GenBank/DDBJ databases">
        <title>Chromosome-level genome of Muraenolepis orangiensis.</title>
        <authorList>
            <person name="Kim J."/>
        </authorList>
    </citation>
    <scope>NUCLEOTIDE SEQUENCE</scope>
    <source>
        <strain evidence="2">KU_S4_2022</strain>
        <tissue evidence="2">Muscle</tissue>
    </source>
</reference>
<evidence type="ECO:0000256" key="1">
    <source>
        <dbReference type="SAM" id="MobiDB-lite"/>
    </source>
</evidence>
<name>A0A9Q0D468_9TELE</name>
<feature type="region of interest" description="Disordered" evidence="1">
    <location>
        <begin position="28"/>
        <end position="48"/>
    </location>
</feature>
<gene>
    <name evidence="2" type="ORF">NHX12_034376</name>
</gene>
<sequence>MARCPAVMVLTDKRCSSGADKCCWRGAAGHRGGDPGSGPTHATHAALPSVSSRRWQRLGRWLLALTRRIEGQSPGNRQDKQPPGGRLSAHSGPQMGPEMDVLSATVSGKCPLVCCEL</sequence>
<organism evidence="2 3">
    <name type="scientific">Muraenolepis orangiensis</name>
    <name type="common">Patagonian moray cod</name>
    <dbReference type="NCBI Taxonomy" id="630683"/>
    <lineage>
        <taxon>Eukaryota</taxon>
        <taxon>Metazoa</taxon>
        <taxon>Chordata</taxon>
        <taxon>Craniata</taxon>
        <taxon>Vertebrata</taxon>
        <taxon>Euteleostomi</taxon>
        <taxon>Actinopterygii</taxon>
        <taxon>Neopterygii</taxon>
        <taxon>Teleostei</taxon>
        <taxon>Neoteleostei</taxon>
        <taxon>Acanthomorphata</taxon>
        <taxon>Zeiogadaria</taxon>
        <taxon>Gadariae</taxon>
        <taxon>Gadiformes</taxon>
        <taxon>Muraenolepidoidei</taxon>
        <taxon>Muraenolepididae</taxon>
        <taxon>Muraenolepis</taxon>
    </lineage>
</organism>
<keyword evidence="3" id="KW-1185">Reference proteome</keyword>
<proteinExistence type="predicted"/>
<dbReference type="Proteomes" id="UP001148018">
    <property type="component" value="Unassembled WGS sequence"/>
</dbReference>
<dbReference type="EMBL" id="JANIIK010007737">
    <property type="protein sequence ID" value="KAJ3580563.1"/>
    <property type="molecule type" value="Genomic_DNA"/>
</dbReference>
<protein>
    <submittedName>
        <fullName evidence="2">Uncharacterized protein</fullName>
    </submittedName>
</protein>
<evidence type="ECO:0000313" key="2">
    <source>
        <dbReference type="EMBL" id="KAJ3580563.1"/>
    </source>
</evidence>
<feature type="region of interest" description="Disordered" evidence="1">
    <location>
        <begin position="68"/>
        <end position="100"/>
    </location>
</feature>
<accession>A0A9Q0D468</accession>